<dbReference type="EMBL" id="FNHB01000002">
    <property type="protein sequence ID" value="SDM11007.1"/>
    <property type="molecule type" value="Genomic_DNA"/>
</dbReference>
<sequence length="473" mass="49799">MREFLDYIKGKDYKPGSLTLGETIAIATQLNWRVSEVILAEAAVAQAMTIREVREAVLRAFDHNLAATQLGLEQGQSFLLGKVPQELAQNSFSHRLVEDNFLNKVLVYTLAAQVGNHSCGLQPCAGTGDSCTYAGLMRALKEVVQDRGQLAEIAAVMLKVGTLFRAGKKTTGCNMEGFGAGAAATAAALVEWRKGSPAMMEKAMVLALSPTIGNPCTPRVMVAGLCATHIGGGVLIGNLAANLALHTTIPVTVPVDVMLTMAAAVHQVSAETIVPVVNRYMKAFFKTNQAVESFISQTVRQAEQAAVEKAIAAAESEAHVLAERANSIVQPFGEAVVGGSSQAVGSPTNTGRIAHFLASGEITGVKIELYAELFARRGINVPGILMGAVLGAGTENSEAYAEVLSLVESRKISVTIQQAAEPQMQRVTVYATGCTGMVEALNRGGARLCLKQALPSVGQAREVAQKLGIVLVD</sequence>
<gene>
    <name evidence="1" type="ORF">SAMN04488502_102193</name>
</gene>
<name>A0A1G9QKJ0_9FIRM</name>
<protein>
    <submittedName>
        <fullName evidence="1">L-serine dehydratase</fullName>
    </submittedName>
</protein>
<accession>A0A1G9QKJ0</accession>
<organism evidence="1 2">
    <name type="scientific">Dendrosporobacter quercicolus</name>
    <dbReference type="NCBI Taxonomy" id="146817"/>
    <lineage>
        <taxon>Bacteria</taxon>
        <taxon>Bacillati</taxon>
        <taxon>Bacillota</taxon>
        <taxon>Negativicutes</taxon>
        <taxon>Selenomonadales</taxon>
        <taxon>Sporomusaceae</taxon>
        <taxon>Dendrosporobacter</taxon>
    </lineage>
</organism>
<evidence type="ECO:0000313" key="1">
    <source>
        <dbReference type="EMBL" id="SDM11007.1"/>
    </source>
</evidence>
<dbReference type="STRING" id="146817.SAMN04488502_102193"/>
<keyword evidence="2" id="KW-1185">Reference proteome</keyword>
<dbReference type="Proteomes" id="UP000214880">
    <property type="component" value="Unassembled WGS sequence"/>
</dbReference>
<dbReference type="RefSeq" id="WP_092070479.1">
    <property type="nucleotide sequence ID" value="NZ_FNHB01000002.1"/>
</dbReference>
<evidence type="ECO:0000313" key="2">
    <source>
        <dbReference type="Proteomes" id="UP000214880"/>
    </source>
</evidence>
<proteinExistence type="predicted"/>
<dbReference type="OrthoDB" id="1677684at2"/>
<dbReference type="AlphaFoldDB" id="A0A1G9QKJ0"/>
<reference evidence="1 2" key="1">
    <citation type="submission" date="2016-10" db="EMBL/GenBank/DDBJ databases">
        <authorList>
            <person name="de Groot N.N."/>
        </authorList>
    </citation>
    <scope>NUCLEOTIDE SEQUENCE [LARGE SCALE GENOMIC DNA]</scope>
    <source>
        <strain evidence="1 2">DSM 1736</strain>
    </source>
</reference>